<name>A0ABV4XW11_9CYAN</name>
<evidence type="ECO:0000256" key="7">
    <source>
        <dbReference type="SAM" id="Phobius"/>
    </source>
</evidence>
<dbReference type="CDD" id="cd07333">
    <property type="entry name" value="M48C_bepA_like"/>
    <property type="match status" value="1"/>
</dbReference>
<keyword evidence="7" id="KW-1133">Transmembrane helix</keyword>
<evidence type="ECO:0000256" key="3">
    <source>
        <dbReference type="ARBA" id="ARBA00022801"/>
    </source>
</evidence>
<keyword evidence="10" id="KW-1185">Reference proteome</keyword>
<dbReference type="RefSeq" id="WP_413265350.1">
    <property type="nucleotide sequence ID" value="NZ_JBHFNR010000166.1"/>
</dbReference>
<accession>A0ABV4XW11</accession>
<keyword evidence="2" id="KW-0479">Metal-binding</keyword>
<gene>
    <name evidence="9" type="ORF">ACE1CI_22640</name>
</gene>
<dbReference type="GO" id="GO:0008237">
    <property type="term" value="F:metallopeptidase activity"/>
    <property type="evidence" value="ECO:0007669"/>
    <property type="project" value="UniProtKB-KW"/>
</dbReference>
<evidence type="ECO:0000259" key="8">
    <source>
        <dbReference type="Pfam" id="PF01435"/>
    </source>
</evidence>
<keyword evidence="1 6" id="KW-0645">Protease</keyword>
<sequence length="302" mass="33042">MNKIVISSSPVQVVGRKAVRGLNRLWIGIIVALFGLITYCTSTVQNPITGENQRIQLSPRQEIALGLQARQQMAAKHGGLYPNSLLQQYVKQVGEKVVRESDASKSPYPFEFYLLRDPKTINAFALPGGQVFITAALLSRLSSEAQLAGVLGHEVGHVVARHGAEHLAKQQLGATLVTAVGVAASDSEQRARQAQVLAQAVNQLVSLRYGRDDELESDRLGFRFMTQAGYNPQGIVQLMQILGSTRQGGQPPEFLSTHPNPENRVERLKELISQQYPNGIPPQLESGKENFAKYVKPRLTGG</sequence>
<keyword evidence="7" id="KW-0472">Membrane</keyword>
<dbReference type="Pfam" id="PF01435">
    <property type="entry name" value="Peptidase_M48"/>
    <property type="match status" value="1"/>
</dbReference>
<dbReference type="EMBL" id="JBHFNR010000166">
    <property type="protein sequence ID" value="MFB2895715.1"/>
    <property type="molecule type" value="Genomic_DNA"/>
</dbReference>
<dbReference type="InterPro" id="IPR051156">
    <property type="entry name" value="Mito/Outer_Membr_Metalloprot"/>
</dbReference>
<dbReference type="PANTHER" id="PTHR22726">
    <property type="entry name" value="METALLOENDOPEPTIDASE OMA1"/>
    <property type="match status" value="1"/>
</dbReference>
<dbReference type="InterPro" id="IPR001915">
    <property type="entry name" value="Peptidase_M48"/>
</dbReference>
<organism evidence="9 10">
    <name type="scientific">Floridaenema flaviceps BLCC-F50</name>
    <dbReference type="NCBI Taxonomy" id="3153642"/>
    <lineage>
        <taxon>Bacteria</taxon>
        <taxon>Bacillati</taxon>
        <taxon>Cyanobacteriota</taxon>
        <taxon>Cyanophyceae</taxon>
        <taxon>Oscillatoriophycideae</taxon>
        <taxon>Aerosakkonematales</taxon>
        <taxon>Aerosakkonemataceae</taxon>
        <taxon>Floridanema</taxon>
        <taxon>Floridanema flaviceps</taxon>
    </lineage>
</organism>
<protein>
    <submittedName>
        <fullName evidence="9">M48 family metalloprotease</fullName>
        <ecNumber evidence="9">3.4.24.-</ecNumber>
    </submittedName>
</protein>
<comment type="cofactor">
    <cofactor evidence="6">
        <name>Zn(2+)</name>
        <dbReference type="ChEBI" id="CHEBI:29105"/>
    </cofactor>
    <text evidence="6">Binds 1 zinc ion per subunit.</text>
</comment>
<evidence type="ECO:0000313" key="9">
    <source>
        <dbReference type="EMBL" id="MFB2895715.1"/>
    </source>
</evidence>
<evidence type="ECO:0000256" key="5">
    <source>
        <dbReference type="ARBA" id="ARBA00023049"/>
    </source>
</evidence>
<feature type="domain" description="Peptidase M48" evidence="8">
    <location>
        <begin position="86"/>
        <end position="271"/>
    </location>
</feature>
<evidence type="ECO:0000256" key="4">
    <source>
        <dbReference type="ARBA" id="ARBA00022833"/>
    </source>
</evidence>
<reference evidence="9 10" key="1">
    <citation type="submission" date="2024-09" db="EMBL/GenBank/DDBJ databases">
        <title>Floridaenema gen nov. (Aerosakkonemataceae, Aerosakkonematales ord. nov., Cyanobacteria) from benthic tropical and subtropical fresh waters, with the description of four new species.</title>
        <authorList>
            <person name="Moretto J.A."/>
            <person name="Berthold D.E."/>
            <person name="Lefler F.W."/>
            <person name="Huang I.-S."/>
            <person name="Laughinghouse H. IV."/>
        </authorList>
    </citation>
    <scope>NUCLEOTIDE SEQUENCE [LARGE SCALE GENOMIC DNA]</scope>
    <source>
        <strain evidence="9 10">BLCC-F50</strain>
    </source>
</reference>
<keyword evidence="3 6" id="KW-0378">Hydrolase</keyword>
<keyword evidence="5 6" id="KW-0482">Metalloprotease</keyword>
<keyword evidence="4 6" id="KW-0862">Zinc</keyword>
<evidence type="ECO:0000256" key="6">
    <source>
        <dbReference type="RuleBase" id="RU003983"/>
    </source>
</evidence>
<dbReference type="PANTHER" id="PTHR22726:SF1">
    <property type="entry name" value="METALLOENDOPEPTIDASE OMA1, MITOCHONDRIAL"/>
    <property type="match status" value="1"/>
</dbReference>
<evidence type="ECO:0000256" key="2">
    <source>
        <dbReference type="ARBA" id="ARBA00022723"/>
    </source>
</evidence>
<feature type="transmembrane region" description="Helical" evidence="7">
    <location>
        <begin position="21"/>
        <end position="39"/>
    </location>
</feature>
<comment type="caution">
    <text evidence="9">The sequence shown here is derived from an EMBL/GenBank/DDBJ whole genome shotgun (WGS) entry which is preliminary data.</text>
</comment>
<dbReference type="EC" id="3.4.24.-" evidence="9"/>
<proteinExistence type="inferred from homology"/>
<dbReference type="Gene3D" id="3.30.2010.10">
    <property type="entry name" value="Metalloproteases ('zincins'), catalytic domain"/>
    <property type="match status" value="1"/>
</dbReference>
<evidence type="ECO:0000313" key="10">
    <source>
        <dbReference type="Proteomes" id="UP001576784"/>
    </source>
</evidence>
<dbReference type="Proteomes" id="UP001576784">
    <property type="component" value="Unassembled WGS sequence"/>
</dbReference>
<evidence type="ECO:0000256" key="1">
    <source>
        <dbReference type="ARBA" id="ARBA00022670"/>
    </source>
</evidence>
<keyword evidence="7" id="KW-0812">Transmembrane</keyword>
<comment type="similarity">
    <text evidence="6">Belongs to the peptidase M48 family.</text>
</comment>